<feature type="transmembrane region" description="Helical" evidence="1">
    <location>
        <begin position="20"/>
        <end position="41"/>
    </location>
</feature>
<keyword evidence="1" id="KW-0812">Transmembrane</keyword>
<reference evidence="2 3" key="1">
    <citation type="submission" date="2024-01" db="EMBL/GenBank/DDBJ databases">
        <title>Genome assemblies of Stephania.</title>
        <authorList>
            <person name="Yang L."/>
        </authorList>
    </citation>
    <scope>NUCLEOTIDE SEQUENCE [LARGE SCALE GENOMIC DNA]</scope>
    <source>
        <strain evidence="2">JXDWG</strain>
        <tissue evidence="2">Leaf</tissue>
    </source>
</reference>
<keyword evidence="1" id="KW-1133">Transmembrane helix</keyword>
<gene>
    <name evidence="2" type="ORF">Scep_009325</name>
</gene>
<comment type="caution">
    <text evidence="2">The sequence shown here is derived from an EMBL/GenBank/DDBJ whole genome shotgun (WGS) entry which is preliminary data.</text>
</comment>
<proteinExistence type="predicted"/>
<name>A0AAP0PE76_9MAGN</name>
<organism evidence="2 3">
    <name type="scientific">Stephania cephalantha</name>
    <dbReference type="NCBI Taxonomy" id="152367"/>
    <lineage>
        <taxon>Eukaryota</taxon>
        <taxon>Viridiplantae</taxon>
        <taxon>Streptophyta</taxon>
        <taxon>Embryophyta</taxon>
        <taxon>Tracheophyta</taxon>
        <taxon>Spermatophyta</taxon>
        <taxon>Magnoliopsida</taxon>
        <taxon>Ranunculales</taxon>
        <taxon>Menispermaceae</taxon>
        <taxon>Menispermoideae</taxon>
        <taxon>Cissampelideae</taxon>
        <taxon>Stephania</taxon>
    </lineage>
</organism>
<dbReference type="EMBL" id="JBBNAG010000004">
    <property type="protein sequence ID" value="KAK9139644.1"/>
    <property type="molecule type" value="Genomic_DNA"/>
</dbReference>
<sequence length="51" mass="5757">MFASNSLFSFAITSLASNFSFFVVYFLIIVAINSYLGFILIKTLIHCALTW</sequence>
<evidence type="ECO:0000313" key="3">
    <source>
        <dbReference type="Proteomes" id="UP001419268"/>
    </source>
</evidence>
<evidence type="ECO:0000313" key="2">
    <source>
        <dbReference type="EMBL" id="KAK9139644.1"/>
    </source>
</evidence>
<protein>
    <submittedName>
        <fullName evidence="2">Uncharacterized protein</fullName>
    </submittedName>
</protein>
<keyword evidence="3" id="KW-1185">Reference proteome</keyword>
<dbReference type="Proteomes" id="UP001419268">
    <property type="component" value="Unassembled WGS sequence"/>
</dbReference>
<accession>A0AAP0PE76</accession>
<keyword evidence="1" id="KW-0472">Membrane</keyword>
<dbReference type="AlphaFoldDB" id="A0AAP0PE76"/>
<evidence type="ECO:0000256" key="1">
    <source>
        <dbReference type="SAM" id="Phobius"/>
    </source>
</evidence>